<feature type="compositionally biased region" description="Basic and acidic residues" evidence="1">
    <location>
        <begin position="400"/>
        <end position="415"/>
    </location>
</feature>
<proteinExistence type="predicted"/>
<protein>
    <submittedName>
        <fullName evidence="2">Uncharacterized protein</fullName>
    </submittedName>
</protein>
<feature type="compositionally biased region" description="Basic and acidic residues" evidence="1">
    <location>
        <begin position="109"/>
        <end position="118"/>
    </location>
</feature>
<sequence length="524" mass="56654">MLVMEEQLDRQTVHTAELEARHDITALLVRSYFVVPPSCPHLVGRSVHSEPDVQLDGLAAASSGHSKEDCDKATKQPCSTESPAGSPSTAELSQSHRQPSRQSCAMARQCEDDTRRSSDLQQLSSLWRQLSDLDERLAEVEWTVMQCRGVPPMSDTCQPQKSNINSFRPTMDDLVALLDSLLTSREETRTPQWAAVTAGTALPPQIHSRQQHTLAILAKLRDALRSTQASYKAATGIRAHVSLETLLQLPPETLLLLTCTNDGMRNVRQPQSCHSFSASGGAAAWCDLRSSTSLYTLWAALMDAVDMFPCLTLPAAEALWAAVLWMHTCAPLASSIHGETPAPAPASQRSHASGGDTAPLDQTGFAHTATGKGGGGSHPRPLRATAQPPPHTGSISTLQHRSERSAVEPQQRRSSSETPQRGAACHKGAAALTVQSRLQEDNERWAYRDFPVRHRYTAPTVYDDLFPLPTAVSAFMEPPLYTAASPSMSAEQNSGPAVTAATKAAAVTNLSFYTGPARRPRPLV</sequence>
<evidence type="ECO:0000313" key="3">
    <source>
        <dbReference type="Proteomes" id="UP001500131"/>
    </source>
</evidence>
<accession>A0AAW3ALI0</accession>
<feature type="region of interest" description="Disordered" evidence="1">
    <location>
        <begin position="338"/>
        <end position="428"/>
    </location>
</feature>
<dbReference type="Proteomes" id="UP001500131">
    <property type="component" value="Unassembled WGS sequence"/>
</dbReference>
<reference evidence="2 3" key="1">
    <citation type="submission" date="2024-02" db="EMBL/GenBank/DDBJ databases">
        <title>FIRST GENOME SEQUENCES OF Leishmania (Viannia) shawi, Leishmania (Viannia) lindenbergi AND Leishmania (Viannia) utingensis.</title>
        <authorList>
            <person name="Resadore F."/>
            <person name="Custodio M.G.F."/>
            <person name="Boite M.C."/>
            <person name="Cupolillo E."/>
            <person name="Ferreira G.E.M."/>
        </authorList>
    </citation>
    <scope>NUCLEOTIDE SEQUENCE [LARGE SCALE GENOMIC DNA]</scope>
    <source>
        <strain evidence="2 3">MHOM/BR/1966/M15733</strain>
    </source>
</reference>
<evidence type="ECO:0000256" key="1">
    <source>
        <dbReference type="SAM" id="MobiDB-lite"/>
    </source>
</evidence>
<name>A0AAW3ALI0_9TRYP</name>
<dbReference type="AlphaFoldDB" id="A0AAW3ALI0"/>
<organism evidence="2 3">
    <name type="scientific">Leishmania lindenbergi</name>
    <dbReference type="NCBI Taxonomy" id="651832"/>
    <lineage>
        <taxon>Eukaryota</taxon>
        <taxon>Discoba</taxon>
        <taxon>Euglenozoa</taxon>
        <taxon>Kinetoplastea</taxon>
        <taxon>Metakinetoplastina</taxon>
        <taxon>Trypanosomatida</taxon>
        <taxon>Trypanosomatidae</taxon>
        <taxon>Leishmaniinae</taxon>
        <taxon>Leishmania</taxon>
    </lineage>
</organism>
<comment type="caution">
    <text evidence="2">The sequence shown here is derived from an EMBL/GenBank/DDBJ whole genome shotgun (WGS) entry which is preliminary data.</text>
</comment>
<keyword evidence="3" id="KW-1185">Reference proteome</keyword>
<feature type="compositionally biased region" description="Basic and acidic residues" evidence="1">
    <location>
        <begin position="65"/>
        <end position="74"/>
    </location>
</feature>
<gene>
    <name evidence="2" type="ORF">Q4I31_002794</name>
</gene>
<feature type="compositionally biased region" description="Polar residues" evidence="1">
    <location>
        <begin position="76"/>
        <end position="103"/>
    </location>
</feature>
<dbReference type="EMBL" id="JBAMZK010000019">
    <property type="protein sequence ID" value="KAL0507788.1"/>
    <property type="molecule type" value="Genomic_DNA"/>
</dbReference>
<feature type="region of interest" description="Disordered" evidence="1">
    <location>
        <begin position="59"/>
        <end position="118"/>
    </location>
</feature>
<evidence type="ECO:0000313" key="2">
    <source>
        <dbReference type="EMBL" id="KAL0507788.1"/>
    </source>
</evidence>